<feature type="compositionally biased region" description="Acidic residues" evidence="1">
    <location>
        <begin position="12"/>
        <end position="31"/>
    </location>
</feature>
<feature type="compositionally biased region" description="Basic and acidic residues" evidence="1">
    <location>
        <begin position="1"/>
        <end position="11"/>
    </location>
</feature>
<feature type="domain" description="Nck-associated protein 5 C-terminal" evidence="2">
    <location>
        <begin position="815"/>
        <end position="971"/>
    </location>
</feature>
<feature type="compositionally biased region" description="Polar residues" evidence="1">
    <location>
        <begin position="513"/>
        <end position="524"/>
    </location>
</feature>
<dbReference type="GO" id="GO:0001578">
    <property type="term" value="P:microtubule bundle formation"/>
    <property type="evidence" value="ECO:0007669"/>
    <property type="project" value="TreeGrafter"/>
</dbReference>
<accession>A0A3Q3LHU4</accession>
<feature type="region of interest" description="Disordered" evidence="1">
    <location>
        <begin position="400"/>
        <end position="427"/>
    </location>
</feature>
<feature type="compositionally biased region" description="Polar residues" evidence="1">
    <location>
        <begin position="300"/>
        <end position="309"/>
    </location>
</feature>
<feature type="compositionally biased region" description="Polar residues" evidence="1">
    <location>
        <begin position="667"/>
        <end position="677"/>
    </location>
</feature>
<evidence type="ECO:0000313" key="3">
    <source>
        <dbReference type="Ensembl" id="ENSMAMP00000008979.2"/>
    </source>
</evidence>
<dbReference type="GO" id="GO:0035371">
    <property type="term" value="C:microtubule plus-end"/>
    <property type="evidence" value="ECO:0007669"/>
    <property type="project" value="TreeGrafter"/>
</dbReference>
<dbReference type="AlphaFoldDB" id="A0A3Q3LHU4"/>
<dbReference type="InterPro" id="IPR026163">
    <property type="entry name" value="Nckap5l"/>
</dbReference>
<dbReference type="Pfam" id="PF15246">
    <property type="entry name" value="NCKAP5"/>
    <property type="match status" value="2"/>
</dbReference>
<dbReference type="InterPro" id="IPR032769">
    <property type="entry name" value="NCKAP5_C"/>
</dbReference>
<proteinExistence type="predicted"/>
<evidence type="ECO:0000313" key="4">
    <source>
        <dbReference type="Proteomes" id="UP000261640"/>
    </source>
</evidence>
<feature type="region of interest" description="Disordered" evidence="1">
    <location>
        <begin position="1047"/>
        <end position="1070"/>
    </location>
</feature>
<feature type="region of interest" description="Disordered" evidence="1">
    <location>
        <begin position="288"/>
        <end position="328"/>
    </location>
</feature>
<feature type="region of interest" description="Disordered" evidence="1">
    <location>
        <begin position="632"/>
        <end position="708"/>
    </location>
</feature>
<dbReference type="PANTHER" id="PTHR21740:SF3">
    <property type="entry name" value="NCK-ASSOCIATED PROTEIN 5-LIKE"/>
    <property type="match status" value="1"/>
</dbReference>
<feature type="region of interest" description="Disordered" evidence="1">
    <location>
        <begin position="485"/>
        <end position="603"/>
    </location>
</feature>
<feature type="domain" description="Nck-associated protein 5 C-terminal" evidence="2">
    <location>
        <begin position="998"/>
        <end position="1082"/>
    </location>
</feature>
<dbReference type="GO" id="GO:0007019">
    <property type="term" value="P:microtubule depolymerization"/>
    <property type="evidence" value="ECO:0007669"/>
    <property type="project" value="TreeGrafter"/>
</dbReference>
<keyword evidence="4" id="KW-1185">Reference proteome</keyword>
<feature type="region of interest" description="Disordered" evidence="1">
    <location>
        <begin position="1"/>
        <end position="31"/>
    </location>
</feature>
<organism evidence="3 4">
    <name type="scientific">Mastacembelus armatus</name>
    <name type="common">zig-zag eel</name>
    <dbReference type="NCBI Taxonomy" id="205130"/>
    <lineage>
        <taxon>Eukaryota</taxon>
        <taxon>Metazoa</taxon>
        <taxon>Chordata</taxon>
        <taxon>Craniata</taxon>
        <taxon>Vertebrata</taxon>
        <taxon>Euteleostomi</taxon>
        <taxon>Actinopterygii</taxon>
        <taxon>Neopterygii</taxon>
        <taxon>Teleostei</taxon>
        <taxon>Neoteleostei</taxon>
        <taxon>Acanthomorphata</taxon>
        <taxon>Anabantaria</taxon>
        <taxon>Synbranchiformes</taxon>
        <taxon>Mastacembelidae</taxon>
        <taxon>Mastacembelus</taxon>
    </lineage>
</organism>
<feature type="region of interest" description="Disordered" evidence="1">
    <location>
        <begin position="728"/>
        <end position="816"/>
    </location>
</feature>
<evidence type="ECO:0000259" key="2">
    <source>
        <dbReference type="Pfam" id="PF15246"/>
    </source>
</evidence>
<feature type="compositionally biased region" description="Polar residues" evidence="1">
    <location>
        <begin position="540"/>
        <end position="550"/>
    </location>
</feature>
<dbReference type="GeneTree" id="ENSGT00530000063607"/>
<feature type="compositionally biased region" description="Polar residues" evidence="1">
    <location>
        <begin position="583"/>
        <end position="600"/>
    </location>
</feature>
<sequence length="1154" mass="125418">MSDETEQRMCDEDFGSDEEGEEGDVESYLEDNSSELMDRLKELEAENSALMLANESQREAYERCLDEVANHVVQALLNQKDLREECIKLKMLVFDLERQNRALCELFQQKLPNHPTAHYQVVSAVNCMLIEIFFYPKGNGYRTQHASPGPRGPAASMEALSPFFKKKAHILEVLRKMEETDPLKFHPSTTSLPFCDYGQVLMSTEAVLATADSVPLQCKSHHAHCHCSCSDTDTHQHVNGDGAVKCEGGNACCLHCKRSQDSPPKPCNHICSPSKANSTTHSHVVPTTAMSECHSKSRPTESVSPSKQCTTDEAHQQPAGAHSSATEAANPSLEVMRLEQAQENSESCLITSASEELTGFYPTFHLPSSVKESTEIPHCDTESGDGVHNGVALSSVISAMPSDPSATPEKDNTDQEASSVRAGASVSPIPSCLSDVKAAAINSPSKLLKFLKIPSIGEKSQASTSAVRLSPQLTRNSRIPCRTNNYEVYHSPVPTRRATTTERCRQPPPPPSRSESYPATHSAPTSPPQPEDVCSLPTKEITQGRGNYSQTREKQEMGTRVGNVENSEVLQQPPPPPARKSDSSSIPKRSATGSARSQADSSHHAFKDRLAALGKLKSSEDLQVGLRPVDTVNDQCSCGEERSKTAERPIELHKEDGGLKYPGSTPLYEQSVKSQPPGQAVVKPELCTSKTESSKSKIGLPSPNTDAPQVLRNIIKCPGSLNLAYNIKPGIGPHSSNSPNKIPPKSPSKPCQGPSVHRGGKYTEAPRYSSKSEERAKISGKGKKNPLYGDSLPPPPPRPPTSEAEKPLQPVPSPQSAIEQKVMKGIEENVLKLQEQDRGGQGSEVKQKASNGIASWFGLKKSKLPALNRKTDATKAKDEKKEWKINIPSVGRDSVKMATRCKEGVEGLNISTLMEKAEGLRRALEEERAYVERSGRGHSCEVVMDQAQGQLAVMYRGARSDNFMQQLLNRFGRLVSPYCEELVFTSPSATLLFLHQGSDRLGKITSDENLADSVHSQHFAGSGASTYTLDSGIGTFPLPDCSSGAAARGLSKTKAGAEQHSSGSPGRAVRRAHTLDRELTSQEECYGPHRQLIPTIQYDKEAHGANMFSPRSKTWTFPNLKTPAGPAEVYLAVEEEEEEAVSFGSPFRGVGMAV</sequence>
<name>A0A3Q3LHU4_9TELE</name>
<dbReference type="Proteomes" id="UP000261640">
    <property type="component" value="Unplaced"/>
</dbReference>
<reference evidence="3" key="2">
    <citation type="submission" date="2025-09" db="UniProtKB">
        <authorList>
            <consortium name="Ensembl"/>
        </authorList>
    </citation>
    <scope>IDENTIFICATION</scope>
</reference>
<dbReference type="InParanoid" id="A0A3Q3LHU4"/>
<protein>
    <submittedName>
        <fullName evidence="3">NCK-associated protein 5-like</fullName>
    </submittedName>
</protein>
<dbReference type="Ensembl" id="ENSMAMT00000009208.2">
    <property type="protein sequence ID" value="ENSMAMP00000008979.2"/>
    <property type="gene ID" value="ENSMAMG00000006025.2"/>
</dbReference>
<feature type="compositionally biased region" description="Basic and acidic residues" evidence="1">
    <location>
        <begin position="639"/>
        <end position="658"/>
    </location>
</feature>
<reference evidence="3" key="1">
    <citation type="submission" date="2025-08" db="UniProtKB">
        <authorList>
            <consortium name="Ensembl"/>
        </authorList>
    </citation>
    <scope>IDENTIFICATION</scope>
</reference>
<dbReference type="PANTHER" id="PTHR21740">
    <property type="entry name" value="NCK-ASSOCIATED PROTEIN 5"/>
    <property type="match status" value="1"/>
</dbReference>
<evidence type="ECO:0000256" key="1">
    <source>
        <dbReference type="SAM" id="MobiDB-lite"/>
    </source>
</evidence>